<proteinExistence type="predicted"/>
<reference evidence="1" key="1">
    <citation type="submission" date="2014-01" db="EMBL/GenBank/DDBJ databases">
        <authorList>
            <person name="Brown-Elliot B."/>
            <person name="Wallace R."/>
            <person name="Lenaerts A."/>
            <person name="Ordway D."/>
            <person name="DeGroote M.A."/>
            <person name="Parker T."/>
            <person name="Sizemore C."/>
            <person name="Tallon L.J."/>
            <person name="Sadzewicz L.K."/>
            <person name="Sengamalay N."/>
            <person name="Fraser C.M."/>
            <person name="Hine E."/>
            <person name="Shefchek K.A."/>
            <person name="Das S.P."/>
            <person name="Tettelin H."/>
        </authorList>
    </citation>
    <scope>NUCLEOTIDE SEQUENCE [LARGE SCALE GENOMIC DNA]</scope>
    <source>
        <strain evidence="1">4042</strain>
    </source>
</reference>
<sequence>MIPLNSNSVLVLCGLIIAAPVGSQGARLDFLRPWAQVTTRFAEFRCRNLPEPAIIRGTP</sequence>
<comment type="caution">
    <text evidence="1">The sequence shown here is derived from an EMBL/GenBank/DDBJ whole genome shotgun (WGS) entry which is preliminary data.</text>
</comment>
<name>X7ZC03_MYCXE</name>
<dbReference type="EMBL" id="JAOB01000080">
    <property type="protein sequence ID" value="EUA16120.1"/>
    <property type="molecule type" value="Genomic_DNA"/>
</dbReference>
<dbReference type="AlphaFoldDB" id="X7ZC03"/>
<gene>
    <name evidence="1" type="ORF">I553_1095</name>
</gene>
<protein>
    <submittedName>
        <fullName evidence="1">Uncharacterized protein</fullName>
    </submittedName>
</protein>
<evidence type="ECO:0000313" key="1">
    <source>
        <dbReference type="EMBL" id="EUA16120.1"/>
    </source>
</evidence>
<accession>X7ZC03</accession>
<organism evidence="1">
    <name type="scientific">Mycobacterium xenopi 4042</name>
    <dbReference type="NCBI Taxonomy" id="1299334"/>
    <lineage>
        <taxon>Bacteria</taxon>
        <taxon>Bacillati</taxon>
        <taxon>Actinomycetota</taxon>
        <taxon>Actinomycetes</taxon>
        <taxon>Mycobacteriales</taxon>
        <taxon>Mycobacteriaceae</taxon>
        <taxon>Mycobacterium</taxon>
    </lineage>
</organism>